<dbReference type="PANTHER" id="PTHR30487:SF0">
    <property type="entry name" value="PREPILIN LEADER PEPTIDASE_N-METHYLTRANSFERASE-RELATED"/>
    <property type="match status" value="1"/>
</dbReference>
<dbReference type="PANTHER" id="PTHR30487">
    <property type="entry name" value="TYPE 4 PREPILIN-LIKE PROTEINS LEADER PEPTIDE-PROCESSING ENZYME"/>
    <property type="match status" value="1"/>
</dbReference>
<evidence type="ECO:0000256" key="4">
    <source>
        <dbReference type="ARBA" id="ARBA00022692"/>
    </source>
</evidence>
<feature type="transmembrane region" description="Helical" evidence="7">
    <location>
        <begin position="6"/>
        <end position="23"/>
    </location>
</feature>
<evidence type="ECO:0000256" key="6">
    <source>
        <dbReference type="ARBA" id="ARBA00023136"/>
    </source>
</evidence>
<dbReference type="InterPro" id="IPR010627">
    <property type="entry name" value="Prepilin_pept_A24_N"/>
</dbReference>
<evidence type="ECO:0000256" key="2">
    <source>
        <dbReference type="ARBA" id="ARBA00005801"/>
    </source>
</evidence>
<feature type="domain" description="Prepilin peptidase A24 N-terminal" evidence="9">
    <location>
        <begin position="11"/>
        <end position="91"/>
    </location>
</feature>
<evidence type="ECO:0000256" key="5">
    <source>
        <dbReference type="ARBA" id="ARBA00022989"/>
    </source>
</evidence>
<dbReference type="Pfam" id="PF01478">
    <property type="entry name" value="Peptidase_A24"/>
    <property type="match status" value="1"/>
</dbReference>
<feature type="transmembrane region" description="Helical" evidence="7">
    <location>
        <begin position="99"/>
        <end position="116"/>
    </location>
</feature>
<dbReference type="AlphaFoldDB" id="A0A2W1L7Z5"/>
<gene>
    <name evidence="10" type="ORF">DNH61_15640</name>
</gene>
<keyword evidence="11" id="KW-1185">Reference proteome</keyword>
<feature type="transmembrane region" description="Helical" evidence="7">
    <location>
        <begin position="123"/>
        <end position="141"/>
    </location>
</feature>
<feature type="transmembrane region" description="Helical" evidence="7">
    <location>
        <begin position="224"/>
        <end position="247"/>
    </location>
</feature>
<reference evidence="10 11" key="1">
    <citation type="submission" date="2018-06" db="EMBL/GenBank/DDBJ databases">
        <title>Paenibacillus imtechensis sp. nov.</title>
        <authorList>
            <person name="Pinnaka A.K."/>
            <person name="Singh H."/>
            <person name="Kaur M."/>
        </authorList>
    </citation>
    <scope>NUCLEOTIDE SEQUENCE [LARGE SCALE GENOMIC DNA]</scope>
    <source>
        <strain evidence="10 11">SMB1</strain>
    </source>
</reference>
<feature type="transmembrane region" description="Helical" evidence="7">
    <location>
        <begin position="179"/>
        <end position="212"/>
    </location>
</feature>
<comment type="subcellular location">
    <subcellularLocation>
        <location evidence="1">Cell membrane</location>
        <topology evidence="1">Multi-pass membrane protein</topology>
    </subcellularLocation>
</comment>
<evidence type="ECO:0000313" key="11">
    <source>
        <dbReference type="Proteomes" id="UP000249522"/>
    </source>
</evidence>
<dbReference type="GO" id="GO:0005886">
    <property type="term" value="C:plasma membrane"/>
    <property type="evidence" value="ECO:0007669"/>
    <property type="project" value="UniProtKB-SubCell"/>
</dbReference>
<feature type="transmembrane region" description="Helical" evidence="7">
    <location>
        <begin position="147"/>
        <end position="167"/>
    </location>
</feature>
<protein>
    <submittedName>
        <fullName evidence="10">Prepilin peptidase</fullName>
    </submittedName>
</protein>
<feature type="transmembrane region" description="Helical" evidence="7">
    <location>
        <begin position="74"/>
        <end position="93"/>
    </location>
</feature>
<dbReference type="Proteomes" id="UP000249522">
    <property type="component" value="Unassembled WGS sequence"/>
</dbReference>
<dbReference type="InterPro" id="IPR050882">
    <property type="entry name" value="Prepilin_peptidase/N-MTase"/>
</dbReference>
<comment type="similarity">
    <text evidence="2">Belongs to the peptidase A24 family.</text>
</comment>
<proteinExistence type="inferred from homology"/>
<evidence type="ECO:0000259" key="9">
    <source>
        <dbReference type="Pfam" id="PF06750"/>
    </source>
</evidence>
<dbReference type="EMBL" id="QKRB01000046">
    <property type="protein sequence ID" value="PZD95083.1"/>
    <property type="molecule type" value="Genomic_DNA"/>
</dbReference>
<dbReference type="GO" id="GO:0006465">
    <property type="term" value="P:signal peptide processing"/>
    <property type="evidence" value="ECO:0007669"/>
    <property type="project" value="TreeGrafter"/>
</dbReference>
<keyword evidence="6 7" id="KW-0472">Membrane</keyword>
<name>A0A2W1L7Z5_9BACL</name>
<evidence type="ECO:0000256" key="1">
    <source>
        <dbReference type="ARBA" id="ARBA00004651"/>
    </source>
</evidence>
<keyword evidence="3" id="KW-1003">Cell membrane</keyword>
<organism evidence="10 11">
    <name type="scientific">Paenibacillus sambharensis</name>
    <dbReference type="NCBI Taxonomy" id="1803190"/>
    <lineage>
        <taxon>Bacteria</taxon>
        <taxon>Bacillati</taxon>
        <taxon>Bacillota</taxon>
        <taxon>Bacilli</taxon>
        <taxon>Bacillales</taxon>
        <taxon>Paenibacillaceae</taxon>
        <taxon>Paenibacillus</taxon>
    </lineage>
</organism>
<accession>A0A2W1L7Z5</accession>
<dbReference type="OrthoDB" id="9789291at2"/>
<evidence type="ECO:0000256" key="3">
    <source>
        <dbReference type="ARBA" id="ARBA00022475"/>
    </source>
</evidence>
<sequence length="251" mass="26504">MDAAVGAYLFVLGLVLGSFYNVVGLRLPRGESVIYPPSSCGSCGMRLRARHLVPVFSYIASRGRCGGCRAKISLLYPAGELATGLLFVWVYSLHGVSEGLWTGLLLVSLSVMVTIADLKYMLIPNKLLLLFLVPLVAAVSFTSELPLWNHALGALTGGAVLLLIVIVSKGGMGMGDVKLFALLGWVLGLPLVLLALIMACLAGTVIGGTLLLTGHIQRKQPVPFGPFLAVGALAAYGYGAAIVDWYITLFI</sequence>
<evidence type="ECO:0000259" key="8">
    <source>
        <dbReference type="Pfam" id="PF01478"/>
    </source>
</evidence>
<feature type="domain" description="Prepilin type IV endopeptidase peptidase" evidence="8">
    <location>
        <begin position="104"/>
        <end position="207"/>
    </location>
</feature>
<keyword evidence="5 7" id="KW-1133">Transmembrane helix</keyword>
<comment type="caution">
    <text evidence="10">The sequence shown here is derived from an EMBL/GenBank/DDBJ whole genome shotgun (WGS) entry which is preliminary data.</text>
</comment>
<dbReference type="GO" id="GO:0004190">
    <property type="term" value="F:aspartic-type endopeptidase activity"/>
    <property type="evidence" value="ECO:0007669"/>
    <property type="project" value="InterPro"/>
</dbReference>
<evidence type="ECO:0000256" key="7">
    <source>
        <dbReference type="SAM" id="Phobius"/>
    </source>
</evidence>
<dbReference type="InterPro" id="IPR000045">
    <property type="entry name" value="Prepilin_IV_endopep_pep"/>
</dbReference>
<dbReference type="Pfam" id="PF06750">
    <property type="entry name" value="A24_N_bact"/>
    <property type="match status" value="1"/>
</dbReference>
<keyword evidence="4 7" id="KW-0812">Transmembrane</keyword>
<dbReference type="Gene3D" id="1.20.120.1220">
    <property type="match status" value="1"/>
</dbReference>
<evidence type="ECO:0000313" key="10">
    <source>
        <dbReference type="EMBL" id="PZD95083.1"/>
    </source>
</evidence>